<comment type="subcellular location">
    <subcellularLocation>
        <location evidence="1">Membrane</location>
        <topology evidence="1">Multi-pass membrane protein</topology>
    </subcellularLocation>
</comment>
<feature type="region of interest" description="Disordered" evidence="6">
    <location>
        <begin position="271"/>
        <end position="298"/>
    </location>
</feature>
<feature type="transmembrane region" description="Helical" evidence="7">
    <location>
        <begin position="72"/>
        <end position="89"/>
    </location>
</feature>
<feature type="transmembrane region" description="Helical" evidence="7">
    <location>
        <begin position="238"/>
        <end position="257"/>
    </location>
</feature>
<accession>A0A452XFS1</accession>
<dbReference type="GO" id="GO:0016020">
    <property type="term" value="C:membrane"/>
    <property type="evidence" value="ECO:0007669"/>
    <property type="project" value="UniProtKB-SubCell"/>
</dbReference>
<dbReference type="GO" id="GO:0016567">
    <property type="term" value="P:protein ubiquitination"/>
    <property type="evidence" value="ECO:0007669"/>
    <property type="project" value="TreeGrafter"/>
</dbReference>
<evidence type="ECO:0000256" key="5">
    <source>
        <dbReference type="ARBA" id="ARBA00023136"/>
    </source>
</evidence>
<dbReference type="STRING" id="200361.A0A452XFS1"/>
<evidence type="ECO:0000256" key="7">
    <source>
        <dbReference type="SAM" id="Phobius"/>
    </source>
</evidence>
<feature type="transmembrane region" description="Helical" evidence="7">
    <location>
        <begin position="316"/>
        <end position="336"/>
    </location>
</feature>
<keyword evidence="4 7" id="KW-1133">Transmembrane helix</keyword>
<comment type="similarity">
    <text evidence="2">Belongs to the 4-toluene sulfonate uptake permease (TSUP) (TC 2.A.102) family.</text>
</comment>
<protein>
    <submittedName>
        <fullName evidence="8">Uncharacterized protein</fullName>
    </submittedName>
</protein>
<dbReference type="AlphaFoldDB" id="A0A452XFS1"/>
<name>A0A452XFS1_AEGTS</name>
<evidence type="ECO:0000256" key="2">
    <source>
        <dbReference type="ARBA" id="ARBA00009142"/>
    </source>
</evidence>
<reference evidence="9" key="2">
    <citation type="journal article" date="2017" name="Nat. Plants">
        <title>The Aegilops tauschii genome reveals multiple impacts of transposons.</title>
        <authorList>
            <person name="Zhao G."/>
            <person name="Zou C."/>
            <person name="Li K."/>
            <person name="Wang K."/>
            <person name="Li T."/>
            <person name="Gao L."/>
            <person name="Zhang X."/>
            <person name="Wang H."/>
            <person name="Yang Z."/>
            <person name="Liu X."/>
            <person name="Jiang W."/>
            <person name="Mao L."/>
            <person name="Kong X."/>
            <person name="Jiao Y."/>
            <person name="Jia J."/>
        </authorList>
    </citation>
    <scope>NUCLEOTIDE SEQUENCE [LARGE SCALE GENOMIC DNA]</scope>
    <source>
        <strain evidence="9">cv. AL8/78</strain>
    </source>
</reference>
<dbReference type="EnsemblPlants" id="AET0Gv20127700.3">
    <property type="protein sequence ID" value="AET0Gv20127700.3"/>
    <property type="gene ID" value="AET0Gv20127700"/>
</dbReference>
<dbReference type="Pfam" id="PF01925">
    <property type="entry name" value="TauE"/>
    <property type="match status" value="2"/>
</dbReference>
<evidence type="ECO:0000256" key="3">
    <source>
        <dbReference type="ARBA" id="ARBA00022692"/>
    </source>
</evidence>
<keyword evidence="3 7" id="KW-0812">Transmembrane</keyword>
<feature type="transmembrane region" description="Helical" evidence="7">
    <location>
        <begin position="210"/>
        <end position="232"/>
    </location>
</feature>
<organism evidence="8 9">
    <name type="scientific">Aegilops tauschii subsp. strangulata</name>
    <name type="common">Goatgrass</name>
    <dbReference type="NCBI Taxonomy" id="200361"/>
    <lineage>
        <taxon>Eukaryota</taxon>
        <taxon>Viridiplantae</taxon>
        <taxon>Streptophyta</taxon>
        <taxon>Embryophyta</taxon>
        <taxon>Tracheophyta</taxon>
        <taxon>Spermatophyta</taxon>
        <taxon>Magnoliopsida</taxon>
        <taxon>Liliopsida</taxon>
        <taxon>Poales</taxon>
        <taxon>Poaceae</taxon>
        <taxon>BOP clade</taxon>
        <taxon>Pooideae</taxon>
        <taxon>Triticodae</taxon>
        <taxon>Triticeae</taxon>
        <taxon>Triticinae</taxon>
        <taxon>Aegilops</taxon>
    </lineage>
</organism>
<evidence type="ECO:0000256" key="6">
    <source>
        <dbReference type="SAM" id="MobiDB-lite"/>
    </source>
</evidence>
<feature type="transmembrane region" description="Helical" evidence="7">
    <location>
        <begin position="387"/>
        <end position="416"/>
    </location>
</feature>
<reference evidence="9" key="1">
    <citation type="journal article" date="2014" name="Science">
        <title>Ancient hybridizations among the ancestral genomes of bread wheat.</title>
        <authorList>
            <consortium name="International Wheat Genome Sequencing Consortium,"/>
            <person name="Marcussen T."/>
            <person name="Sandve S.R."/>
            <person name="Heier L."/>
            <person name="Spannagl M."/>
            <person name="Pfeifer M."/>
            <person name="Jakobsen K.S."/>
            <person name="Wulff B.B."/>
            <person name="Steuernagel B."/>
            <person name="Mayer K.F."/>
            <person name="Olsen O.A."/>
        </authorList>
    </citation>
    <scope>NUCLEOTIDE SEQUENCE [LARGE SCALE GENOMIC DNA]</scope>
    <source>
        <strain evidence="9">cv. AL8/78</strain>
    </source>
</reference>
<feature type="compositionally biased region" description="Basic and acidic residues" evidence="6">
    <location>
        <begin position="271"/>
        <end position="283"/>
    </location>
</feature>
<dbReference type="GO" id="GO:0031464">
    <property type="term" value="C:Cul4A-RING E3 ubiquitin ligase complex"/>
    <property type="evidence" value="ECO:0007669"/>
    <property type="project" value="TreeGrafter"/>
</dbReference>
<feature type="transmembrane region" description="Helical" evidence="7">
    <location>
        <begin position="134"/>
        <end position="167"/>
    </location>
</feature>
<dbReference type="Gramene" id="AET0Gv20127700.3">
    <property type="protein sequence ID" value="AET0Gv20127700.3"/>
    <property type="gene ID" value="AET0Gv20127700"/>
</dbReference>
<reference evidence="8" key="3">
    <citation type="submission" date="2019-03" db="UniProtKB">
        <authorList>
            <consortium name="EnsemblPlants"/>
        </authorList>
    </citation>
    <scope>IDENTIFICATION</scope>
</reference>
<dbReference type="InterPro" id="IPR002781">
    <property type="entry name" value="TM_pro_TauE-like"/>
</dbReference>
<keyword evidence="5 7" id="KW-0472">Membrane</keyword>
<feature type="transmembrane region" description="Helical" evidence="7">
    <location>
        <begin position="428"/>
        <end position="448"/>
    </location>
</feature>
<evidence type="ECO:0000256" key="4">
    <source>
        <dbReference type="ARBA" id="ARBA00022989"/>
    </source>
</evidence>
<dbReference type="PANTHER" id="PTHR14255:SF40">
    <property type="entry name" value="SULFITE EXPORTER TAUE_SAFE FAMILY PROTEIN"/>
    <property type="match status" value="1"/>
</dbReference>
<feature type="transmembrane region" description="Helical" evidence="7">
    <location>
        <begin position="342"/>
        <end position="366"/>
    </location>
</feature>
<proteinExistence type="inferred from homology"/>
<evidence type="ECO:0000313" key="8">
    <source>
        <dbReference type="EnsemblPlants" id="AET0Gv20127700.3"/>
    </source>
</evidence>
<sequence>CVSHGRHAVQICPRGLCGSAAHAIPPPSKRIQDRRSVLLSAHERKRFENVIKLWDWRLLSLDFWGREMGRKWHAVAALGMAYAVAAAVADGDKGLSFAGTVAGPEEASSPRKLASLYGTTYHHVWPPMKFGWRIVLGSFIGFFGAAFGSVGGVGGGGIFVPMLTLIIGFDPKSSAAMSKCMITGAAVSTVYCNLKLKHPTLDMPMIDYDLALLIQPMLMMGVSIGVICNVIFPEWLVTILLIILFLVTAIKAFLKGVEAWKKETMIRREAKAKQLEKSNEDTRYTPPPIGPDPAAETKKPTDEAVSIWKNIYWKEFGLLASVWVAFLTLQVTKNYVATCSTWYWVLTVLQIPVSVGVSMYQAASLVQGKRALSSRANNQTSPKAHQILVYCFFGVTAGVLAGLLGVGGGVVMGPLFLELGIHPQVSSATASFAMMFSSSMAAVEYYLLKRFPVPYAGRKEAGQLARAGIIYHLHIVLHDLRQRDFSRWSRHLQDDSQDGAARIHGIR</sequence>
<dbReference type="Proteomes" id="UP000015105">
    <property type="component" value="Unassembled WGS sequence"/>
</dbReference>
<evidence type="ECO:0000313" key="9">
    <source>
        <dbReference type="Proteomes" id="UP000015105"/>
    </source>
</evidence>
<keyword evidence="9" id="KW-1185">Reference proteome</keyword>
<evidence type="ECO:0000256" key="1">
    <source>
        <dbReference type="ARBA" id="ARBA00004141"/>
    </source>
</evidence>
<dbReference type="PANTHER" id="PTHR14255">
    <property type="entry name" value="CEREBLON"/>
    <property type="match status" value="1"/>
</dbReference>